<dbReference type="AlphaFoldDB" id="E4XKL9"/>
<keyword evidence="2" id="KW-1185">Reference proteome</keyword>
<proteinExistence type="predicted"/>
<dbReference type="EMBL" id="FN653065">
    <property type="protein sequence ID" value="CBY10722.1"/>
    <property type="molecule type" value="Genomic_DNA"/>
</dbReference>
<organism evidence="1">
    <name type="scientific">Oikopleura dioica</name>
    <name type="common">Tunicate</name>
    <dbReference type="NCBI Taxonomy" id="34765"/>
    <lineage>
        <taxon>Eukaryota</taxon>
        <taxon>Metazoa</taxon>
        <taxon>Chordata</taxon>
        <taxon>Tunicata</taxon>
        <taxon>Appendicularia</taxon>
        <taxon>Copelata</taxon>
        <taxon>Oikopleuridae</taxon>
        <taxon>Oikopleura</taxon>
    </lineage>
</organism>
<protein>
    <submittedName>
        <fullName evidence="1">Uncharacterized protein</fullName>
    </submittedName>
</protein>
<gene>
    <name evidence="1" type="ORF">GSOID_T00014231001</name>
</gene>
<accession>E4XKL9</accession>
<dbReference type="Proteomes" id="UP000001307">
    <property type="component" value="Unassembled WGS sequence"/>
</dbReference>
<evidence type="ECO:0000313" key="1">
    <source>
        <dbReference type="EMBL" id="CBY10722.1"/>
    </source>
</evidence>
<reference evidence="1" key="1">
    <citation type="journal article" date="2010" name="Science">
        <title>Plasticity of animal genome architecture unmasked by rapid evolution of a pelagic tunicate.</title>
        <authorList>
            <person name="Denoeud F."/>
            <person name="Henriet S."/>
            <person name="Mungpakdee S."/>
            <person name="Aury J.M."/>
            <person name="Da Silva C."/>
            <person name="Brinkmann H."/>
            <person name="Mikhaleva J."/>
            <person name="Olsen L.C."/>
            <person name="Jubin C."/>
            <person name="Canestro C."/>
            <person name="Bouquet J.M."/>
            <person name="Danks G."/>
            <person name="Poulain J."/>
            <person name="Campsteijn C."/>
            <person name="Adamski M."/>
            <person name="Cross I."/>
            <person name="Yadetie F."/>
            <person name="Muffato M."/>
            <person name="Louis A."/>
            <person name="Butcher S."/>
            <person name="Tsagkogeorga G."/>
            <person name="Konrad A."/>
            <person name="Singh S."/>
            <person name="Jensen M.F."/>
            <person name="Cong E.H."/>
            <person name="Eikeseth-Otteraa H."/>
            <person name="Noel B."/>
            <person name="Anthouard V."/>
            <person name="Porcel B.M."/>
            <person name="Kachouri-Lafond R."/>
            <person name="Nishino A."/>
            <person name="Ugolini M."/>
            <person name="Chourrout P."/>
            <person name="Nishida H."/>
            <person name="Aasland R."/>
            <person name="Huzurbazar S."/>
            <person name="Westhof E."/>
            <person name="Delsuc F."/>
            <person name="Lehrach H."/>
            <person name="Reinhardt R."/>
            <person name="Weissenbach J."/>
            <person name="Roy S.W."/>
            <person name="Artiguenave F."/>
            <person name="Postlethwait J.H."/>
            <person name="Manak J.R."/>
            <person name="Thompson E.M."/>
            <person name="Jaillon O."/>
            <person name="Du Pasquier L."/>
            <person name="Boudinot P."/>
            <person name="Liberles D.A."/>
            <person name="Volff J.N."/>
            <person name="Philippe H."/>
            <person name="Lenhard B."/>
            <person name="Roest Crollius H."/>
            <person name="Wincker P."/>
            <person name="Chourrout D."/>
        </authorList>
    </citation>
    <scope>NUCLEOTIDE SEQUENCE [LARGE SCALE GENOMIC DNA]</scope>
</reference>
<evidence type="ECO:0000313" key="2">
    <source>
        <dbReference type="Proteomes" id="UP000001307"/>
    </source>
</evidence>
<name>E4XKL9_OIKDI</name>
<dbReference type="InParanoid" id="E4XKL9"/>
<sequence length="50" mass="5860">MSKNEDFFSSATQAYIEKRHWNVGRIIAEEMKPLQFEEIEDIGMAQQIKA</sequence>